<evidence type="ECO:0000313" key="3">
    <source>
        <dbReference type="Proteomes" id="UP000535491"/>
    </source>
</evidence>
<name>A0A7W1WTL8_9BACL</name>
<accession>A0A7W1WTL8</accession>
<dbReference type="AlphaFoldDB" id="A0A7W1WTL8"/>
<keyword evidence="3" id="KW-1185">Reference proteome</keyword>
<dbReference type="RefSeq" id="WP_181753566.1">
    <property type="nucleotide sequence ID" value="NZ_JACEIQ010000018.1"/>
</dbReference>
<dbReference type="Pfam" id="PF13798">
    <property type="entry name" value="PCYCGC"/>
    <property type="match status" value="1"/>
</dbReference>
<feature type="chain" id="PRO_5039005997" description="Lipoprotein" evidence="1">
    <location>
        <begin position="25"/>
        <end position="170"/>
    </location>
</feature>
<dbReference type="InterPro" id="IPR025673">
    <property type="entry name" value="PCYCGC"/>
</dbReference>
<organism evidence="2 3">
    <name type="scientific">Paenactinomyces guangxiensis</name>
    <dbReference type="NCBI Taxonomy" id="1490290"/>
    <lineage>
        <taxon>Bacteria</taxon>
        <taxon>Bacillati</taxon>
        <taxon>Bacillota</taxon>
        <taxon>Bacilli</taxon>
        <taxon>Bacillales</taxon>
        <taxon>Thermoactinomycetaceae</taxon>
        <taxon>Paenactinomyces</taxon>
    </lineage>
</organism>
<feature type="signal peptide" evidence="1">
    <location>
        <begin position="1"/>
        <end position="24"/>
    </location>
</feature>
<evidence type="ECO:0000256" key="1">
    <source>
        <dbReference type="SAM" id="SignalP"/>
    </source>
</evidence>
<gene>
    <name evidence="2" type="ORF">H1191_15830</name>
</gene>
<sequence length="170" mass="18942">MAGKSKWMLTVPLVVSLLAISLTACSSQNDQVIPHENLAGKNDHMAGDIHEETAANQLPSFLKQADKSVSHVYQLASKHRELIEWMPCYCGCGQSVDHRSNRDCFIKEVKENGNIVWDSHAVGCYNCQQIALESIQLKEKGKSALEIRQFIDNKYKEGYAEPTPTPIPGK</sequence>
<evidence type="ECO:0000313" key="2">
    <source>
        <dbReference type="EMBL" id="MBA4495764.1"/>
    </source>
</evidence>
<dbReference type="EMBL" id="JACEIQ010000018">
    <property type="protein sequence ID" value="MBA4495764.1"/>
    <property type="molecule type" value="Genomic_DNA"/>
</dbReference>
<reference evidence="2 3" key="1">
    <citation type="submission" date="2020-07" db="EMBL/GenBank/DDBJ databases">
        <authorList>
            <person name="Feng H."/>
        </authorList>
    </citation>
    <scope>NUCLEOTIDE SEQUENCE [LARGE SCALE GENOMIC DNA]</scope>
    <source>
        <strain evidence="3">s-10</strain>
    </source>
</reference>
<comment type="caution">
    <text evidence="2">The sequence shown here is derived from an EMBL/GenBank/DDBJ whole genome shotgun (WGS) entry which is preliminary data.</text>
</comment>
<dbReference type="Proteomes" id="UP000535491">
    <property type="component" value="Unassembled WGS sequence"/>
</dbReference>
<evidence type="ECO:0008006" key="4">
    <source>
        <dbReference type="Google" id="ProtNLM"/>
    </source>
</evidence>
<proteinExistence type="predicted"/>
<keyword evidence="1" id="KW-0732">Signal</keyword>
<dbReference type="PROSITE" id="PS51257">
    <property type="entry name" value="PROKAR_LIPOPROTEIN"/>
    <property type="match status" value="1"/>
</dbReference>
<protein>
    <recommendedName>
        <fullName evidence="4">Lipoprotein</fullName>
    </recommendedName>
</protein>